<feature type="compositionally biased region" description="Low complexity" evidence="1">
    <location>
        <begin position="118"/>
        <end position="131"/>
    </location>
</feature>
<feature type="region of interest" description="Disordered" evidence="1">
    <location>
        <begin position="487"/>
        <end position="556"/>
    </location>
</feature>
<feature type="compositionally biased region" description="Polar residues" evidence="1">
    <location>
        <begin position="528"/>
        <end position="538"/>
    </location>
</feature>
<feature type="compositionally biased region" description="Acidic residues" evidence="1">
    <location>
        <begin position="539"/>
        <end position="556"/>
    </location>
</feature>
<feature type="compositionally biased region" description="Low complexity" evidence="1">
    <location>
        <begin position="218"/>
        <end position="234"/>
    </location>
</feature>
<sequence length="556" mass="60963">MLRLDRFGDFRLQAVGFLRDWLSQDDPWSSDSDNRERVEILLEELMPLLVEHCVHHPVDIRTCRPFIRLCYTASRLYELAYGSSKVKTLSWFFPKKTLEASHQQALWMLEDTLPSEPSAATPAPKATASKARISNKAKLPTPTPPPVARTPSVDVIISKPQKAGASSSKRKREPTPISEDGEDEVSVANGDNDDQASDHPDTRSRKRSRRAPTPAQPAPKATPKAPAKGKGKTASIAVVIKTEPKGKPKGKGKGKGKAKAKTPSPTPEPEIEDPTAARAKAAFASMSREGFGSSHFLETHPEDPWAMPEDFLLTLNEASKPPSCPLSCGYGSRGMPMPCGFRGWFINCDQCDNQTRHGCAYSAQPPQFSQIISRLRPWAEIHPDLFAAGLSELHYLNTEVVSLERFRRLNLERLQALRLQVFKVHRLTNTFPNLVERLGFQDDPASASIIDALLSLDPKDIDAQVRIAAAVPPIRTEVDDPSLPNELFVEGAYRPPPPASDPPTPGPSRLPPSARRSITRAGPAPSTLIPSITTLTQLEQDDDNGGDELDIPGDLP</sequence>
<organism evidence="2 3">
    <name type="scientific">Pholiota conissans</name>
    <dbReference type="NCBI Taxonomy" id="109636"/>
    <lineage>
        <taxon>Eukaryota</taxon>
        <taxon>Fungi</taxon>
        <taxon>Dikarya</taxon>
        <taxon>Basidiomycota</taxon>
        <taxon>Agaricomycotina</taxon>
        <taxon>Agaricomycetes</taxon>
        <taxon>Agaricomycetidae</taxon>
        <taxon>Agaricales</taxon>
        <taxon>Agaricineae</taxon>
        <taxon>Strophariaceae</taxon>
        <taxon>Pholiota</taxon>
    </lineage>
</organism>
<dbReference type="OrthoDB" id="3130853at2759"/>
<keyword evidence="3" id="KW-1185">Reference proteome</keyword>
<feature type="compositionally biased region" description="Basic residues" evidence="1">
    <location>
        <begin position="247"/>
        <end position="260"/>
    </location>
</feature>
<evidence type="ECO:0000313" key="3">
    <source>
        <dbReference type="Proteomes" id="UP000807469"/>
    </source>
</evidence>
<dbReference type="AlphaFoldDB" id="A0A9P5YJC3"/>
<feature type="compositionally biased region" description="Pro residues" evidence="1">
    <location>
        <begin position="494"/>
        <end position="510"/>
    </location>
</feature>
<evidence type="ECO:0000313" key="2">
    <source>
        <dbReference type="EMBL" id="KAF9470359.1"/>
    </source>
</evidence>
<evidence type="ECO:0000256" key="1">
    <source>
        <dbReference type="SAM" id="MobiDB-lite"/>
    </source>
</evidence>
<name>A0A9P5YJC3_9AGAR</name>
<protein>
    <submittedName>
        <fullName evidence="2">Uncharacterized protein</fullName>
    </submittedName>
</protein>
<dbReference type="EMBL" id="MU156047">
    <property type="protein sequence ID" value="KAF9470359.1"/>
    <property type="molecule type" value="Genomic_DNA"/>
</dbReference>
<reference evidence="2" key="1">
    <citation type="submission" date="2020-11" db="EMBL/GenBank/DDBJ databases">
        <authorList>
            <consortium name="DOE Joint Genome Institute"/>
            <person name="Ahrendt S."/>
            <person name="Riley R."/>
            <person name="Andreopoulos W."/>
            <person name="Labutti K."/>
            <person name="Pangilinan J."/>
            <person name="Ruiz-Duenas F.J."/>
            <person name="Barrasa J.M."/>
            <person name="Sanchez-Garcia M."/>
            <person name="Camarero S."/>
            <person name="Miyauchi S."/>
            <person name="Serrano A."/>
            <person name="Linde D."/>
            <person name="Babiker R."/>
            <person name="Drula E."/>
            <person name="Ayuso-Fernandez I."/>
            <person name="Pacheco R."/>
            <person name="Padilla G."/>
            <person name="Ferreira P."/>
            <person name="Barriuso J."/>
            <person name="Kellner H."/>
            <person name="Castanera R."/>
            <person name="Alfaro M."/>
            <person name="Ramirez L."/>
            <person name="Pisabarro A.G."/>
            <person name="Kuo A."/>
            <person name="Tritt A."/>
            <person name="Lipzen A."/>
            <person name="He G."/>
            <person name="Yan M."/>
            <person name="Ng V."/>
            <person name="Cullen D."/>
            <person name="Martin F."/>
            <person name="Rosso M.-N."/>
            <person name="Henrissat B."/>
            <person name="Hibbett D."/>
            <person name="Martinez A.T."/>
            <person name="Grigoriev I.V."/>
        </authorList>
    </citation>
    <scope>NUCLEOTIDE SEQUENCE</scope>
    <source>
        <strain evidence="2">CIRM-BRFM 674</strain>
    </source>
</reference>
<feature type="compositionally biased region" description="Acidic residues" evidence="1">
    <location>
        <begin position="179"/>
        <end position="195"/>
    </location>
</feature>
<comment type="caution">
    <text evidence="2">The sequence shown here is derived from an EMBL/GenBank/DDBJ whole genome shotgun (WGS) entry which is preliminary data.</text>
</comment>
<gene>
    <name evidence="2" type="ORF">BDN70DRAFT_939784</name>
</gene>
<feature type="region of interest" description="Disordered" evidence="1">
    <location>
        <begin position="114"/>
        <end position="274"/>
    </location>
</feature>
<dbReference type="Proteomes" id="UP000807469">
    <property type="component" value="Unassembled WGS sequence"/>
</dbReference>
<proteinExistence type="predicted"/>
<accession>A0A9P5YJC3</accession>